<feature type="transmembrane region" description="Helical" evidence="2">
    <location>
        <begin position="122"/>
        <end position="139"/>
    </location>
</feature>
<evidence type="ECO:0000313" key="3">
    <source>
        <dbReference type="EMBL" id="CEO44231.1"/>
    </source>
</evidence>
<feature type="compositionally biased region" description="Polar residues" evidence="1">
    <location>
        <begin position="18"/>
        <end position="34"/>
    </location>
</feature>
<protein>
    <submittedName>
        <fullName evidence="3">Uncharacterized protein</fullName>
    </submittedName>
</protein>
<gene>
    <name evidence="3" type="ORF">BN869_000000286_1</name>
</gene>
<evidence type="ECO:0000256" key="2">
    <source>
        <dbReference type="SAM" id="Phobius"/>
    </source>
</evidence>
<proteinExistence type="predicted"/>
<organism evidence="3">
    <name type="scientific">Bionectria ochroleuca</name>
    <name type="common">Gliocladium roseum</name>
    <dbReference type="NCBI Taxonomy" id="29856"/>
    <lineage>
        <taxon>Eukaryota</taxon>
        <taxon>Fungi</taxon>
        <taxon>Dikarya</taxon>
        <taxon>Ascomycota</taxon>
        <taxon>Pezizomycotina</taxon>
        <taxon>Sordariomycetes</taxon>
        <taxon>Hypocreomycetidae</taxon>
        <taxon>Hypocreales</taxon>
        <taxon>Bionectriaceae</taxon>
        <taxon>Clonostachys</taxon>
    </lineage>
</organism>
<dbReference type="EMBL" id="CDPU01000001">
    <property type="protein sequence ID" value="CEO44231.1"/>
    <property type="molecule type" value="Genomic_DNA"/>
</dbReference>
<sequence length="276" mass="30235">MWNWQRKHHGQRQHRIQVPTSDTDASWPANNMKTSALGESHNGSSPGVLEQVSNQPMSGLVSGLFCLSAPSSQATCHLPGSYQHAPLPVLPPPPECTKSQSHSPVQGNSCTKPDLKPPTASFFRSFLFFALLGFLAAIPDSARLCLVSQPLSPASHHPAASCLCSTTLQLADCTILTTACTAAAYCITNGFNILLLQVSQRSILSHSIDLRFARPAPCLQFPLLRGFIPSFIRESWAFAILFLHFRFWPPSKRELVAPPRLLLATTSFNSRLHSRI</sequence>
<reference evidence="3" key="1">
    <citation type="submission" date="2015-01" db="EMBL/GenBank/DDBJ databases">
        <authorList>
            <person name="Durling Mikael"/>
        </authorList>
    </citation>
    <scope>NUCLEOTIDE SEQUENCE</scope>
</reference>
<keyword evidence="2" id="KW-1133">Transmembrane helix</keyword>
<keyword evidence="2" id="KW-0812">Transmembrane</keyword>
<dbReference type="AlphaFoldDB" id="A0A0B7JNZ9"/>
<feature type="compositionally biased region" description="Basic residues" evidence="1">
    <location>
        <begin position="1"/>
        <end position="15"/>
    </location>
</feature>
<name>A0A0B7JNZ9_BIOOC</name>
<keyword evidence="2" id="KW-0472">Membrane</keyword>
<evidence type="ECO:0000256" key="1">
    <source>
        <dbReference type="SAM" id="MobiDB-lite"/>
    </source>
</evidence>
<accession>A0A0B7JNZ9</accession>
<feature type="region of interest" description="Disordered" evidence="1">
    <location>
        <begin position="1"/>
        <end position="47"/>
    </location>
</feature>